<proteinExistence type="predicted"/>
<feature type="compositionally biased region" description="Basic and acidic residues" evidence="1">
    <location>
        <begin position="31"/>
        <end position="43"/>
    </location>
</feature>
<organism evidence="2 3">
    <name type="scientific">Rubroshorea leprosula</name>
    <dbReference type="NCBI Taxonomy" id="152421"/>
    <lineage>
        <taxon>Eukaryota</taxon>
        <taxon>Viridiplantae</taxon>
        <taxon>Streptophyta</taxon>
        <taxon>Embryophyta</taxon>
        <taxon>Tracheophyta</taxon>
        <taxon>Spermatophyta</taxon>
        <taxon>Magnoliopsida</taxon>
        <taxon>eudicotyledons</taxon>
        <taxon>Gunneridae</taxon>
        <taxon>Pentapetalae</taxon>
        <taxon>rosids</taxon>
        <taxon>malvids</taxon>
        <taxon>Malvales</taxon>
        <taxon>Dipterocarpaceae</taxon>
        <taxon>Rubroshorea</taxon>
    </lineage>
</organism>
<gene>
    <name evidence="2" type="ORF">SLEP1_g60223</name>
</gene>
<accession>A0AAV5MUP7</accession>
<evidence type="ECO:0000313" key="3">
    <source>
        <dbReference type="Proteomes" id="UP001054252"/>
    </source>
</evidence>
<evidence type="ECO:0000256" key="1">
    <source>
        <dbReference type="SAM" id="MobiDB-lite"/>
    </source>
</evidence>
<name>A0AAV5MUP7_9ROSI</name>
<sequence>MKLSKCSYQENPDWVLKENPDSHQFKVTIDPSEKKSREMENPENKNPIWVLREEP</sequence>
<dbReference type="AlphaFoldDB" id="A0AAV5MUP7"/>
<dbReference type="Proteomes" id="UP001054252">
    <property type="component" value="Unassembled WGS sequence"/>
</dbReference>
<evidence type="ECO:0000313" key="2">
    <source>
        <dbReference type="EMBL" id="GKV53706.1"/>
    </source>
</evidence>
<comment type="caution">
    <text evidence="2">The sequence shown here is derived from an EMBL/GenBank/DDBJ whole genome shotgun (WGS) entry which is preliminary data.</text>
</comment>
<dbReference type="EMBL" id="BPVZ01001730">
    <property type="protein sequence ID" value="GKV53706.1"/>
    <property type="molecule type" value="Genomic_DNA"/>
</dbReference>
<protein>
    <submittedName>
        <fullName evidence="2">Uncharacterized protein</fullName>
    </submittedName>
</protein>
<feature type="non-terminal residue" evidence="2">
    <location>
        <position position="55"/>
    </location>
</feature>
<feature type="region of interest" description="Disordered" evidence="1">
    <location>
        <begin position="31"/>
        <end position="55"/>
    </location>
</feature>
<keyword evidence="3" id="KW-1185">Reference proteome</keyword>
<reference evidence="2 3" key="1">
    <citation type="journal article" date="2021" name="Commun. Biol.">
        <title>The genome of Shorea leprosula (Dipterocarpaceae) highlights the ecological relevance of drought in aseasonal tropical rainforests.</title>
        <authorList>
            <person name="Ng K.K.S."/>
            <person name="Kobayashi M.J."/>
            <person name="Fawcett J.A."/>
            <person name="Hatakeyama M."/>
            <person name="Paape T."/>
            <person name="Ng C.H."/>
            <person name="Ang C.C."/>
            <person name="Tnah L.H."/>
            <person name="Lee C.T."/>
            <person name="Nishiyama T."/>
            <person name="Sese J."/>
            <person name="O'Brien M.J."/>
            <person name="Copetti D."/>
            <person name="Mohd Noor M.I."/>
            <person name="Ong R.C."/>
            <person name="Putra M."/>
            <person name="Sireger I.Z."/>
            <person name="Indrioko S."/>
            <person name="Kosugi Y."/>
            <person name="Izuno A."/>
            <person name="Isagi Y."/>
            <person name="Lee S.L."/>
            <person name="Shimizu K.K."/>
        </authorList>
    </citation>
    <scope>NUCLEOTIDE SEQUENCE [LARGE SCALE GENOMIC DNA]</scope>
    <source>
        <strain evidence="2">214</strain>
    </source>
</reference>